<proteinExistence type="predicted"/>
<name>A0A0E9P8C2_ANGAN</name>
<sequence>MSELLKKHFLVLIFVLYLCHQGFDSDVILLFLRKPAF</sequence>
<dbReference type="AlphaFoldDB" id="A0A0E9P8C2"/>
<organism evidence="1">
    <name type="scientific">Anguilla anguilla</name>
    <name type="common">European freshwater eel</name>
    <name type="synonym">Muraena anguilla</name>
    <dbReference type="NCBI Taxonomy" id="7936"/>
    <lineage>
        <taxon>Eukaryota</taxon>
        <taxon>Metazoa</taxon>
        <taxon>Chordata</taxon>
        <taxon>Craniata</taxon>
        <taxon>Vertebrata</taxon>
        <taxon>Euteleostomi</taxon>
        <taxon>Actinopterygii</taxon>
        <taxon>Neopterygii</taxon>
        <taxon>Teleostei</taxon>
        <taxon>Anguilliformes</taxon>
        <taxon>Anguillidae</taxon>
        <taxon>Anguilla</taxon>
    </lineage>
</organism>
<reference evidence="1" key="2">
    <citation type="journal article" date="2015" name="Fish Shellfish Immunol.">
        <title>Early steps in the European eel (Anguilla anguilla)-Vibrio vulnificus interaction in the gills: Role of the RtxA13 toxin.</title>
        <authorList>
            <person name="Callol A."/>
            <person name="Pajuelo D."/>
            <person name="Ebbesson L."/>
            <person name="Teles M."/>
            <person name="MacKenzie S."/>
            <person name="Amaro C."/>
        </authorList>
    </citation>
    <scope>NUCLEOTIDE SEQUENCE</scope>
</reference>
<accession>A0A0E9P8C2</accession>
<dbReference type="EMBL" id="GBXM01108060">
    <property type="protein sequence ID" value="JAH00517.1"/>
    <property type="molecule type" value="Transcribed_RNA"/>
</dbReference>
<protein>
    <submittedName>
        <fullName evidence="1">Uncharacterized protein</fullName>
    </submittedName>
</protein>
<evidence type="ECO:0000313" key="1">
    <source>
        <dbReference type="EMBL" id="JAH00517.1"/>
    </source>
</evidence>
<reference evidence="1" key="1">
    <citation type="submission" date="2014-11" db="EMBL/GenBank/DDBJ databases">
        <authorList>
            <person name="Amaro Gonzalez C."/>
        </authorList>
    </citation>
    <scope>NUCLEOTIDE SEQUENCE</scope>
</reference>